<sequence>MHETHERNLFIMEDSDQFLHNDSFTLQYLSKSRKRKRRLKKQAGNFHSNPLPSMSEEAKCVLKQLLEEMKTNKNSVDMPSREADGGSIQWSQESHIRKAIEDSTATNGHLRRDSHSNGSYSFFTSSVSKNGSQHITAVSTCEISDLAQFWEMETHRANNGHTNIPKLPLIGEEEQNTSRQLPVAPVDNGVLPHNGLFEQLPLMEKTFVITPIGFDSRYETPLDYRDLELPPVEITKQAHEKCSQWLNKYT</sequence>
<reference evidence="1" key="2">
    <citation type="journal article" date="2021" name="Genome Biol. Evol.">
        <title>Developing a high-quality reference genome for a parasitic bivalve with doubly uniparental inheritance (Bivalvia: Unionida).</title>
        <authorList>
            <person name="Smith C.H."/>
        </authorList>
    </citation>
    <scope>NUCLEOTIDE SEQUENCE</scope>
    <source>
        <strain evidence="1">CHS0354</strain>
        <tissue evidence="1">Mantle</tissue>
    </source>
</reference>
<reference evidence="1" key="3">
    <citation type="submission" date="2023-05" db="EMBL/GenBank/DDBJ databases">
        <authorList>
            <person name="Smith C.H."/>
        </authorList>
    </citation>
    <scope>NUCLEOTIDE SEQUENCE</scope>
    <source>
        <strain evidence="1">CHS0354</strain>
        <tissue evidence="1">Mantle</tissue>
    </source>
</reference>
<protein>
    <submittedName>
        <fullName evidence="1">Uncharacterized protein</fullName>
    </submittedName>
</protein>
<keyword evidence="2" id="KW-1185">Reference proteome</keyword>
<dbReference type="Proteomes" id="UP001195483">
    <property type="component" value="Unassembled WGS sequence"/>
</dbReference>
<gene>
    <name evidence="1" type="ORF">CHS0354_021862</name>
</gene>
<name>A0AAE0SFM9_9BIVA</name>
<proteinExistence type="predicted"/>
<accession>A0AAE0SFM9</accession>
<dbReference type="EMBL" id="JAEAOA010001330">
    <property type="protein sequence ID" value="KAK3590588.1"/>
    <property type="molecule type" value="Genomic_DNA"/>
</dbReference>
<evidence type="ECO:0000313" key="2">
    <source>
        <dbReference type="Proteomes" id="UP001195483"/>
    </source>
</evidence>
<dbReference type="AlphaFoldDB" id="A0AAE0SFM9"/>
<reference evidence="1" key="1">
    <citation type="journal article" date="2021" name="Genome Biol. Evol.">
        <title>A High-Quality Reference Genome for a Parasitic Bivalve with Doubly Uniparental Inheritance (Bivalvia: Unionida).</title>
        <authorList>
            <person name="Smith C.H."/>
        </authorList>
    </citation>
    <scope>NUCLEOTIDE SEQUENCE</scope>
    <source>
        <strain evidence="1">CHS0354</strain>
    </source>
</reference>
<evidence type="ECO:0000313" key="1">
    <source>
        <dbReference type="EMBL" id="KAK3590588.1"/>
    </source>
</evidence>
<comment type="caution">
    <text evidence="1">The sequence shown here is derived from an EMBL/GenBank/DDBJ whole genome shotgun (WGS) entry which is preliminary data.</text>
</comment>
<organism evidence="1 2">
    <name type="scientific">Potamilus streckersoni</name>
    <dbReference type="NCBI Taxonomy" id="2493646"/>
    <lineage>
        <taxon>Eukaryota</taxon>
        <taxon>Metazoa</taxon>
        <taxon>Spiralia</taxon>
        <taxon>Lophotrochozoa</taxon>
        <taxon>Mollusca</taxon>
        <taxon>Bivalvia</taxon>
        <taxon>Autobranchia</taxon>
        <taxon>Heteroconchia</taxon>
        <taxon>Palaeoheterodonta</taxon>
        <taxon>Unionida</taxon>
        <taxon>Unionoidea</taxon>
        <taxon>Unionidae</taxon>
        <taxon>Ambleminae</taxon>
        <taxon>Lampsilini</taxon>
        <taxon>Potamilus</taxon>
    </lineage>
</organism>